<dbReference type="PANTHER" id="PTHR46305:SF3">
    <property type="entry name" value="NADPH:QUINONE OXIDOREDUCTASE MDAB"/>
    <property type="match status" value="1"/>
</dbReference>
<dbReference type="Pfam" id="PF02525">
    <property type="entry name" value="Flavodoxin_2"/>
    <property type="match status" value="1"/>
</dbReference>
<comment type="cofactor">
    <cofactor evidence="1">
        <name>FAD</name>
        <dbReference type="ChEBI" id="CHEBI:57692"/>
    </cofactor>
</comment>
<dbReference type="InterPro" id="IPR029039">
    <property type="entry name" value="Flavoprotein-like_sf"/>
</dbReference>
<dbReference type="Gene3D" id="3.40.50.360">
    <property type="match status" value="1"/>
</dbReference>
<dbReference type="AlphaFoldDB" id="A0A0M0KTP5"/>
<dbReference type="SUPFAM" id="SSF52218">
    <property type="entry name" value="Flavoproteins"/>
    <property type="match status" value="1"/>
</dbReference>
<keyword evidence="2" id="KW-0285">Flavoprotein</keyword>
<dbReference type="Proteomes" id="UP000037558">
    <property type="component" value="Unassembled WGS sequence"/>
</dbReference>
<evidence type="ECO:0000256" key="2">
    <source>
        <dbReference type="ARBA" id="ARBA00022630"/>
    </source>
</evidence>
<dbReference type="PANTHER" id="PTHR46305">
    <property type="match status" value="1"/>
</dbReference>
<gene>
    <name evidence="6" type="ORF">AMD01_18915</name>
</gene>
<keyword evidence="7" id="KW-1185">Reference proteome</keyword>
<dbReference type="OrthoDB" id="9798454at2"/>
<comment type="caution">
    <text evidence="6">The sequence shown here is derived from an EMBL/GenBank/DDBJ whole genome shotgun (WGS) entry which is preliminary data.</text>
</comment>
<evidence type="ECO:0000256" key="4">
    <source>
        <dbReference type="ARBA" id="ARBA00037981"/>
    </source>
</evidence>
<name>A0A0M0KTP5_9BACI</name>
<evidence type="ECO:0000313" key="7">
    <source>
        <dbReference type="Proteomes" id="UP000037558"/>
    </source>
</evidence>
<keyword evidence="3" id="KW-0274">FAD</keyword>
<evidence type="ECO:0000256" key="1">
    <source>
        <dbReference type="ARBA" id="ARBA00001974"/>
    </source>
</evidence>
<reference evidence="7" key="1">
    <citation type="submission" date="2015-08" db="EMBL/GenBank/DDBJ databases">
        <title>Fjat-14210 dsm16467.</title>
        <authorList>
            <person name="Liu B."/>
            <person name="Wang J."/>
            <person name="Zhu Y."/>
            <person name="Liu G."/>
            <person name="Chen Q."/>
            <person name="Chen Z."/>
            <person name="Lan J."/>
            <person name="Che J."/>
            <person name="Ge C."/>
            <person name="Shi H."/>
            <person name="Pan Z."/>
            <person name="Liu X."/>
        </authorList>
    </citation>
    <scope>NUCLEOTIDE SEQUENCE [LARGE SCALE GENOMIC DNA]</scope>
    <source>
        <strain evidence="7">DSM 16467</strain>
    </source>
</reference>
<accession>A0A0M0KTP5</accession>
<proteinExistence type="inferred from homology"/>
<evidence type="ECO:0000313" key="6">
    <source>
        <dbReference type="EMBL" id="KOO41952.1"/>
    </source>
</evidence>
<dbReference type="EMBL" id="LILC01000027">
    <property type="protein sequence ID" value="KOO41952.1"/>
    <property type="molecule type" value="Genomic_DNA"/>
</dbReference>
<sequence>MKNILIINGHEAYKKSKGTLNQTIFEEMSELLKSKFELKQTIVDDHYSVEEEIEKWKWADMIIMQTPVYWFSIPGKFKHYIDEVYMDNIFFKGSTRYGQGGQFTDKQYMYSLTWNAPEAIFDNPNAFYEGKSLDEAIFHLHKMNQYIGMSPLPTFSIHDVVKNPNMDHFKAKLKHHLEEVFEI</sequence>
<protein>
    <submittedName>
        <fullName evidence="6">Flavodoxin</fullName>
    </submittedName>
</protein>
<dbReference type="InterPro" id="IPR052397">
    <property type="entry name" value="NADPH-QR_MdaB"/>
</dbReference>
<feature type="domain" description="Flavodoxin-like fold" evidence="5">
    <location>
        <begin position="2"/>
        <end position="174"/>
    </location>
</feature>
<dbReference type="STRING" id="284581.AMD01_18915"/>
<evidence type="ECO:0000259" key="5">
    <source>
        <dbReference type="Pfam" id="PF02525"/>
    </source>
</evidence>
<comment type="similarity">
    <text evidence="4">Belongs to the oxidoreductase MdaB family.</text>
</comment>
<dbReference type="PATRIC" id="fig|284581.3.peg.59"/>
<evidence type="ECO:0000256" key="3">
    <source>
        <dbReference type="ARBA" id="ARBA00022827"/>
    </source>
</evidence>
<organism evidence="6 7">
    <name type="scientific">Priestia koreensis</name>
    <dbReference type="NCBI Taxonomy" id="284581"/>
    <lineage>
        <taxon>Bacteria</taxon>
        <taxon>Bacillati</taxon>
        <taxon>Bacillota</taxon>
        <taxon>Bacilli</taxon>
        <taxon>Bacillales</taxon>
        <taxon>Bacillaceae</taxon>
        <taxon>Priestia</taxon>
    </lineage>
</organism>
<dbReference type="InterPro" id="IPR003680">
    <property type="entry name" value="Flavodoxin_fold"/>
</dbReference>
<dbReference type="RefSeq" id="WP_053403011.1">
    <property type="nucleotide sequence ID" value="NZ_LILC01000027.1"/>
</dbReference>